<sequence length="278" mass="31703">MNSNMEIPAELISSPRKGDLIAMIAARRKDSEEIPSIITSEPPEIIFSAPNFHGLEDSCTNDSDTEEEPQNKEIIERSPFLNRIMQSPRYNLLPMKTRKAKRLTLVLDLDETLVHSELSPIENPDTVLKVSFNGEICSVYVRFRPGMFEFLNKVSKKFDLVAFTASHEAYASQLLNVIDPQRKMIRYRFYRSSCVEIKGNLIKDLRLFGRSLSEVIIVDNTISAFSFQLENGIPITSWFSDPNDIELYQVSDFLDSLLEVPDVRPVLKAAFNISAQFM</sequence>
<comment type="similarity">
    <text evidence="4">Belongs to the CTDSPL2 family.</text>
</comment>
<dbReference type="GO" id="GO:0005634">
    <property type="term" value="C:nucleus"/>
    <property type="evidence" value="ECO:0007669"/>
    <property type="project" value="UniProtKB-ARBA"/>
</dbReference>
<dbReference type="InterPro" id="IPR004274">
    <property type="entry name" value="FCP1_dom"/>
</dbReference>
<keyword evidence="1" id="KW-0378">Hydrolase</keyword>
<dbReference type="Gene3D" id="3.40.50.1000">
    <property type="entry name" value="HAD superfamily/HAD-like"/>
    <property type="match status" value="1"/>
</dbReference>
<evidence type="ECO:0000313" key="6">
    <source>
        <dbReference type="EMBL" id="CAG9323335.1"/>
    </source>
</evidence>
<dbReference type="InterPro" id="IPR023214">
    <property type="entry name" value="HAD_sf"/>
</dbReference>
<dbReference type="CDD" id="cd07521">
    <property type="entry name" value="HAD_FCP1-like"/>
    <property type="match status" value="1"/>
</dbReference>
<reference evidence="6" key="1">
    <citation type="submission" date="2021-09" db="EMBL/GenBank/DDBJ databases">
        <authorList>
            <consortium name="AG Swart"/>
            <person name="Singh M."/>
            <person name="Singh A."/>
            <person name="Seah K."/>
            <person name="Emmerich C."/>
        </authorList>
    </citation>
    <scope>NUCLEOTIDE SEQUENCE</scope>
    <source>
        <strain evidence="6">ATCC30299</strain>
    </source>
</reference>
<evidence type="ECO:0000313" key="7">
    <source>
        <dbReference type="Proteomes" id="UP001162131"/>
    </source>
</evidence>
<keyword evidence="7" id="KW-1185">Reference proteome</keyword>
<dbReference type="EMBL" id="CAJZBQ010000033">
    <property type="protein sequence ID" value="CAG9323335.1"/>
    <property type="molecule type" value="Genomic_DNA"/>
</dbReference>
<gene>
    <name evidence="6" type="ORF">BSTOLATCC_MIC33235</name>
</gene>
<dbReference type="InterPro" id="IPR011948">
    <property type="entry name" value="Dullard_phosphatase"/>
</dbReference>
<dbReference type="InterPro" id="IPR050365">
    <property type="entry name" value="TIM50"/>
</dbReference>
<evidence type="ECO:0000259" key="5">
    <source>
        <dbReference type="PROSITE" id="PS50969"/>
    </source>
</evidence>
<dbReference type="GO" id="GO:0004721">
    <property type="term" value="F:phosphoprotein phosphatase activity"/>
    <property type="evidence" value="ECO:0007669"/>
    <property type="project" value="UniProtKB-KW"/>
</dbReference>
<dbReference type="NCBIfam" id="TIGR02251">
    <property type="entry name" value="HIF-SF_euk"/>
    <property type="match status" value="1"/>
</dbReference>
<dbReference type="PANTHER" id="PTHR12210">
    <property type="entry name" value="DULLARD PROTEIN PHOSPHATASE"/>
    <property type="match status" value="1"/>
</dbReference>
<protein>
    <recommendedName>
        <fullName evidence="5">FCP1 homology domain-containing protein</fullName>
    </recommendedName>
</protein>
<dbReference type="AlphaFoldDB" id="A0AAU9J7W8"/>
<accession>A0AAU9J7W8</accession>
<comment type="caution">
    <text evidence="6">The sequence shown here is derived from an EMBL/GenBank/DDBJ whole genome shotgun (WGS) entry which is preliminary data.</text>
</comment>
<comment type="function">
    <text evidence="3">Probable phosphatase.</text>
</comment>
<dbReference type="InterPro" id="IPR036412">
    <property type="entry name" value="HAD-like_sf"/>
</dbReference>
<keyword evidence="2" id="KW-0904">Protein phosphatase</keyword>
<dbReference type="SUPFAM" id="SSF56784">
    <property type="entry name" value="HAD-like"/>
    <property type="match status" value="1"/>
</dbReference>
<dbReference type="Proteomes" id="UP001162131">
    <property type="component" value="Unassembled WGS sequence"/>
</dbReference>
<dbReference type="SMART" id="SM00577">
    <property type="entry name" value="CPDc"/>
    <property type="match status" value="1"/>
</dbReference>
<evidence type="ECO:0000256" key="1">
    <source>
        <dbReference type="ARBA" id="ARBA00022801"/>
    </source>
</evidence>
<name>A0AAU9J7W8_9CILI</name>
<feature type="domain" description="FCP1 homology" evidence="5">
    <location>
        <begin position="98"/>
        <end position="257"/>
    </location>
</feature>
<organism evidence="6 7">
    <name type="scientific">Blepharisma stoltei</name>
    <dbReference type="NCBI Taxonomy" id="1481888"/>
    <lineage>
        <taxon>Eukaryota</taxon>
        <taxon>Sar</taxon>
        <taxon>Alveolata</taxon>
        <taxon>Ciliophora</taxon>
        <taxon>Postciliodesmatophora</taxon>
        <taxon>Heterotrichea</taxon>
        <taxon>Heterotrichida</taxon>
        <taxon>Blepharismidae</taxon>
        <taxon>Blepharisma</taxon>
    </lineage>
</organism>
<proteinExistence type="inferred from homology"/>
<dbReference type="FunFam" id="3.40.50.1000:FF:000015">
    <property type="entry name" value="CTD small phosphatase-like protein 2"/>
    <property type="match status" value="1"/>
</dbReference>
<evidence type="ECO:0000256" key="4">
    <source>
        <dbReference type="ARBA" id="ARBA00038355"/>
    </source>
</evidence>
<evidence type="ECO:0000256" key="3">
    <source>
        <dbReference type="ARBA" id="ARBA00037324"/>
    </source>
</evidence>
<dbReference type="PROSITE" id="PS50969">
    <property type="entry name" value="FCP1"/>
    <property type="match status" value="1"/>
</dbReference>
<evidence type="ECO:0000256" key="2">
    <source>
        <dbReference type="ARBA" id="ARBA00022912"/>
    </source>
</evidence>
<dbReference type="Pfam" id="PF03031">
    <property type="entry name" value="NIF"/>
    <property type="match status" value="1"/>
</dbReference>